<dbReference type="RefSeq" id="WP_154072060.1">
    <property type="nucleotide sequence ID" value="NZ_LT670817.1"/>
</dbReference>
<sequence>MPDSKSRARVERMLRGDMRPDDLTHLFLYARDRCDGRESVQEIGDFVAHHAERNKGIVTESTREWFAIARFSAVVFTLEGTKPLDPERLPAVTPSFLSATLRRIDNKQLRAMSGLSRVAARKALPALLRMLRQNADGTYSAGPVSGQNEVALLRGLSSVIIAKAAFDGDRLFADFSATLKSNALVIKSETDALSKLQPVIELFAIAAMHNCRIQMDDGSQIVLKAAPSDAGIDVNAAIPTHKLKDGGEIFLSSSIFKSKINPKEFCEPNLLESNWSGEIELSSSGRLSLL</sequence>
<dbReference type="Proteomes" id="UP000189796">
    <property type="component" value="Chromosome I"/>
</dbReference>
<dbReference type="OrthoDB" id="7481654at2"/>
<name>A0A1M5JIS8_9BRAD</name>
<organism evidence="1 2">
    <name type="scientific">Bradyrhizobium erythrophlei</name>
    <dbReference type="NCBI Taxonomy" id="1437360"/>
    <lineage>
        <taxon>Bacteria</taxon>
        <taxon>Pseudomonadati</taxon>
        <taxon>Pseudomonadota</taxon>
        <taxon>Alphaproteobacteria</taxon>
        <taxon>Hyphomicrobiales</taxon>
        <taxon>Nitrobacteraceae</taxon>
        <taxon>Bradyrhizobium</taxon>
    </lineage>
</organism>
<gene>
    <name evidence="1" type="ORF">SAMN05443248_1434</name>
</gene>
<dbReference type="AlphaFoldDB" id="A0A1M5JIS8"/>
<accession>A0A1M5JIS8</accession>
<reference evidence="1 2" key="1">
    <citation type="submission" date="2016-11" db="EMBL/GenBank/DDBJ databases">
        <authorList>
            <person name="Jaros S."/>
            <person name="Januszkiewicz K."/>
            <person name="Wedrychowicz H."/>
        </authorList>
    </citation>
    <scope>NUCLEOTIDE SEQUENCE [LARGE SCALE GENOMIC DNA]</scope>
    <source>
        <strain evidence="1 2">GAS138</strain>
    </source>
</reference>
<evidence type="ECO:0000313" key="2">
    <source>
        <dbReference type="Proteomes" id="UP000189796"/>
    </source>
</evidence>
<protein>
    <submittedName>
        <fullName evidence="1">Uncharacterized protein</fullName>
    </submittedName>
</protein>
<dbReference type="EMBL" id="LT670817">
    <property type="protein sequence ID" value="SHG40496.1"/>
    <property type="molecule type" value="Genomic_DNA"/>
</dbReference>
<evidence type="ECO:0000313" key="1">
    <source>
        <dbReference type="EMBL" id="SHG40496.1"/>
    </source>
</evidence>
<proteinExistence type="predicted"/>